<dbReference type="PROSITE" id="PS50006">
    <property type="entry name" value="FHA_DOMAIN"/>
    <property type="match status" value="1"/>
</dbReference>
<dbReference type="InterPro" id="IPR000253">
    <property type="entry name" value="FHA_dom"/>
</dbReference>
<organism evidence="3 4">
    <name type="scientific">Faecalicatena fissicatena</name>
    <dbReference type="NCBI Taxonomy" id="290055"/>
    <lineage>
        <taxon>Bacteria</taxon>
        <taxon>Bacillati</taxon>
        <taxon>Bacillota</taxon>
        <taxon>Clostridia</taxon>
        <taxon>Lachnospirales</taxon>
        <taxon>Lachnospiraceae</taxon>
        <taxon>Faecalicatena</taxon>
    </lineage>
</organism>
<reference evidence="3 4" key="1">
    <citation type="journal article" date="2021" name="Sci. Rep.">
        <title>The distribution of antibiotic resistance genes in chicken gut microbiota commensals.</title>
        <authorList>
            <person name="Juricova H."/>
            <person name="Matiasovicova J."/>
            <person name="Kubasova T."/>
            <person name="Cejkova D."/>
            <person name="Rychlik I."/>
        </authorList>
    </citation>
    <scope>NUCLEOTIDE SEQUENCE [LARGE SCALE GENOMIC DNA]</scope>
    <source>
        <strain evidence="3 4">An773</strain>
    </source>
</reference>
<dbReference type="Gene3D" id="2.60.200.20">
    <property type="match status" value="1"/>
</dbReference>
<dbReference type="RefSeq" id="WP_205156374.1">
    <property type="nucleotide sequence ID" value="NZ_JACLYY010000019.1"/>
</dbReference>
<evidence type="ECO:0000313" key="4">
    <source>
        <dbReference type="Proteomes" id="UP000716906"/>
    </source>
</evidence>
<proteinExistence type="predicted"/>
<comment type="caution">
    <text evidence="3">The sequence shown here is derived from an EMBL/GenBank/DDBJ whole genome shotgun (WGS) entry which is preliminary data.</text>
</comment>
<dbReference type="Pfam" id="PF00498">
    <property type="entry name" value="FHA"/>
    <property type="match status" value="1"/>
</dbReference>
<dbReference type="SMART" id="SM00240">
    <property type="entry name" value="FHA"/>
    <property type="match status" value="1"/>
</dbReference>
<feature type="transmembrane region" description="Helical" evidence="1">
    <location>
        <begin position="6"/>
        <end position="29"/>
    </location>
</feature>
<dbReference type="InterPro" id="IPR008984">
    <property type="entry name" value="SMAD_FHA_dom_sf"/>
</dbReference>
<dbReference type="SUPFAM" id="SSF49879">
    <property type="entry name" value="SMAD/FHA domain"/>
    <property type="match status" value="1"/>
</dbReference>
<evidence type="ECO:0000256" key="1">
    <source>
        <dbReference type="SAM" id="Phobius"/>
    </source>
</evidence>
<keyword evidence="1" id="KW-0472">Membrane</keyword>
<name>A0ABS2EC83_9FIRM</name>
<dbReference type="CDD" id="cd00060">
    <property type="entry name" value="FHA"/>
    <property type="match status" value="1"/>
</dbReference>
<accession>A0ABS2EC83</accession>
<evidence type="ECO:0000259" key="2">
    <source>
        <dbReference type="PROSITE" id="PS50006"/>
    </source>
</evidence>
<evidence type="ECO:0000313" key="3">
    <source>
        <dbReference type="EMBL" id="MBM6739264.1"/>
    </source>
</evidence>
<keyword evidence="1" id="KW-1133">Transmembrane helix</keyword>
<keyword evidence="4" id="KW-1185">Reference proteome</keyword>
<gene>
    <name evidence="3" type="ORF">H7U36_14345</name>
</gene>
<sequence length="188" mass="21573">MNNLLAQFIIIALIGGIIFTVKFLCSTIGEGDSGYRKLKKGNIHRASRKQRVGTYIMPTWEIQMLNDRGETVKKKPISFLPGKGFYIGSSEECDFVIKSPFISSKHAIIAEDENGYFIKDLNSKNKIRVKNEVVEEIDLRDGMLLYLANIPCRIVKEDPFAVFENMKEAKEKERIYDFTDTEPITRLR</sequence>
<keyword evidence="1" id="KW-0812">Transmembrane</keyword>
<protein>
    <submittedName>
        <fullName evidence="3">FHA domain-containing protein</fullName>
    </submittedName>
</protein>
<feature type="domain" description="FHA" evidence="2">
    <location>
        <begin position="85"/>
        <end position="134"/>
    </location>
</feature>
<dbReference type="Proteomes" id="UP000716906">
    <property type="component" value="Unassembled WGS sequence"/>
</dbReference>
<dbReference type="EMBL" id="JACLYY010000019">
    <property type="protein sequence ID" value="MBM6739264.1"/>
    <property type="molecule type" value="Genomic_DNA"/>
</dbReference>